<protein>
    <submittedName>
        <fullName evidence="1">Uncharacterized protein</fullName>
    </submittedName>
</protein>
<evidence type="ECO:0000313" key="2">
    <source>
        <dbReference type="Proteomes" id="UP001054945"/>
    </source>
</evidence>
<keyword evidence="2" id="KW-1185">Reference proteome</keyword>
<reference evidence="1 2" key="1">
    <citation type="submission" date="2021-06" db="EMBL/GenBank/DDBJ databases">
        <title>Caerostris extrusa draft genome.</title>
        <authorList>
            <person name="Kono N."/>
            <person name="Arakawa K."/>
        </authorList>
    </citation>
    <scope>NUCLEOTIDE SEQUENCE [LARGE SCALE GENOMIC DNA]</scope>
</reference>
<evidence type="ECO:0000313" key="1">
    <source>
        <dbReference type="EMBL" id="GIY37170.1"/>
    </source>
</evidence>
<sequence>MTPPGFNLAYGTKGHLAVRSHPKREGEWRKPVIIIPCDQHSKPLTETLFVLSEPALSLLSLISQIFVQCDPSRVKKSFPSK</sequence>
<accession>A0AAV4SSW2</accession>
<gene>
    <name evidence="1" type="ORF">CEXT_57291</name>
</gene>
<organism evidence="1 2">
    <name type="scientific">Caerostris extrusa</name>
    <name type="common">Bark spider</name>
    <name type="synonym">Caerostris bankana</name>
    <dbReference type="NCBI Taxonomy" id="172846"/>
    <lineage>
        <taxon>Eukaryota</taxon>
        <taxon>Metazoa</taxon>
        <taxon>Ecdysozoa</taxon>
        <taxon>Arthropoda</taxon>
        <taxon>Chelicerata</taxon>
        <taxon>Arachnida</taxon>
        <taxon>Araneae</taxon>
        <taxon>Araneomorphae</taxon>
        <taxon>Entelegynae</taxon>
        <taxon>Araneoidea</taxon>
        <taxon>Araneidae</taxon>
        <taxon>Caerostris</taxon>
    </lineage>
</organism>
<dbReference type="EMBL" id="BPLR01010131">
    <property type="protein sequence ID" value="GIY37170.1"/>
    <property type="molecule type" value="Genomic_DNA"/>
</dbReference>
<dbReference type="AlphaFoldDB" id="A0AAV4SSW2"/>
<proteinExistence type="predicted"/>
<comment type="caution">
    <text evidence="1">The sequence shown here is derived from an EMBL/GenBank/DDBJ whole genome shotgun (WGS) entry which is preliminary data.</text>
</comment>
<dbReference type="Proteomes" id="UP001054945">
    <property type="component" value="Unassembled WGS sequence"/>
</dbReference>
<name>A0AAV4SSW2_CAEEX</name>